<comment type="caution">
    <text evidence="8">The sequence shown here is derived from an EMBL/GenBank/DDBJ whole genome shotgun (WGS) entry which is preliminary data.</text>
</comment>
<dbReference type="PROSITE" id="PS51257">
    <property type="entry name" value="PROKAR_LIPOPROTEIN"/>
    <property type="match status" value="1"/>
</dbReference>
<dbReference type="Proteomes" id="UP000286063">
    <property type="component" value="Unassembled WGS sequence"/>
</dbReference>
<evidence type="ECO:0000259" key="6">
    <source>
        <dbReference type="Pfam" id="PF07980"/>
    </source>
</evidence>
<gene>
    <name evidence="8" type="ORF">DXA50_08500</name>
</gene>
<evidence type="ECO:0000256" key="5">
    <source>
        <dbReference type="ARBA" id="ARBA00023237"/>
    </source>
</evidence>
<feature type="domain" description="SusD-like N-terminal" evidence="7">
    <location>
        <begin position="90"/>
        <end position="229"/>
    </location>
</feature>
<reference evidence="8 9" key="1">
    <citation type="submission" date="2018-08" db="EMBL/GenBank/DDBJ databases">
        <title>A genome reference for cultivated species of the human gut microbiota.</title>
        <authorList>
            <person name="Zou Y."/>
            <person name="Xue W."/>
            <person name="Luo G."/>
        </authorList>
    </citation>
    <scope>NUCLEOTIDE SEQUENCE [LARGE SCALE GENOMIC DNA]</scope>
    <source>
        <strain evidence="8 9">OF02-7</strain>
    </source>
</reference>
<dbReference type="OrthoDB" id="630434at2"/>
<comment type="similarity">
    <text evidence="2">Belongs to the SusD family.</text>
</comment>
<keyword evidence="3" id="KW-0732">Signal</keyword>
<keyword evidence="5" id="KW-0998">Cell outer membrane</keyword>
<evidence type="ECO:0000256" key="2">
    <source>
        <dbReference type="ARBA" id="ARBA00006275"/>
    </source>
</evidence>
<name>A0A413INZ9_9BACT</name>
<dbReference type="InterPro" id="IPR033985">
    <property type="entry name" value="SusD-like_N"/>
</dbReference>
<dbReference type="Pfam" id="PF07980">
    <property type="entry name" value="SusD_RagB"/>
    <property type="match status" value="1"/>
</dbReference>
<proteinExistence type="inferred from homology"/>
<dbReference type="InterPro" id="IPR011990">
    <property type="entry name" value="TPR-like_helical_dom_sf"/>
</dbReference>
<dbReference type="AlphaFoldDB" id="A0A413INZ9"/>
<dbReference type="CDD" id="cd08977">
    <property type="entry name" value="SusD"/>
    <property type="match status" value="1"/>
</dbReference>
<dbReference type="EMBL" id="QSCR01000011">
    <property type="protein sequence ID" value="RGY18657.1"/>
    <property type="molecule type" value="Genomic_DNA"/>
</dbReference>
<organism evidence="8 9">
    <name type="scientific">Butyricimonas virosa</name>
    <dbReference type="NCBI Taxonomy" id="544645"/>
    <lineage>
        <taxon>Bacteria</taxon>
        <taxon>Pseudomonadati</taxon>
        <taxon>Bacteroidota</taxon>
        <taxon>Bacteroidia</taxon>
        <taxon>Bacteroidales</taxon>
        <taxon>Odoribacteraceae</taxon>
        <taxon>Butyricimonas</taxon>
    </lineage>
</organism>
<dbReference type="SUPFAM" id="SSF48452">
    <property type="entry name" value="TPR-like"/>
    <property type="match status" value="1"/>
</dbReference>
<protein>
    <submittedName>
        <fullName evidence="8">RagB/SusD family nutrient uptake outer membrane protein</fullName>
    </submittedName>
</protein>
<evidence type="ECO:0000259" key="7">
    <source>
        <dbReference type="Pfam" id="PF14322"/>
    </source>
</evidence>
<evidence type="ECO:0000313" key="8">
    <source>
        <dbReference type="EMBL" id="RGY18657.1"/>
    </source>
</evidence>
<accession>A0A413INZ9</accession>
<dbReference type="GO" id="GO:0009279">
    <property type="term" value="C:cell outer membrane"/>
    <property type="evidence" value="ECO:0007669"/>
    <property type="project" value="UniProtKB-SubCell"/>
</dbReference>
<evidence type="ECO:0000313" key="9">
    <source>
        <dbReference type="Proteomes" id="UP000286063"/>
    </source>
</evidence>
<evidence type="ECO:0000256" key="4">
    <source>
        <dbReference type="ARBA" id="ARBA00023136"/>
    </source>
</evidence>
<dbReference type="Gene3D" id="1.25.40.390">
    <property type="match status" value="1"/>
</dbReference>
<dbReference type="InterPro" id="IPR012944">
    <property type="entry name" value="SusD_RagB_dom"/>
</dbReference>
<feature type="domain" description="RagB/SusD" evidence="6">
    <location>
        <begin position="306"/>
        <end position="449"/>
    </location>
</feature>
<evidence type="ECO:0000256" key="1">
    <source>
        <dbReference type="ARBA" id="ARBA00004442"/>
    </source>
</evidence>
<comment type="subcellular location">
    <subcellularLocation>
        <location evidence="1">Cell outer membrane</location>
    </subcellularLocation>
</comment>
<evidence type="ECO:0000256" key="3">
    <source>
        <dbReference type="ARBA" id="ARBA00022729"/>
    </source>
</evidence>
<dbReference type="Pfam" id="PF14322">
    <property type="entry name" value="SusD-like_3"/>
    <property type="match status" value="1"/>
</dbReference>
<sequence length="460" mass="53110">MEIAMKNLIIILVGILILSACSDFLEEKSQDEVIVSTVADYSQFLLGSAYGMPGYDVLYLLDDDVELDENLYYGDANNAYAVDYFGYFTWQPDMWERGMKIIDLYENVYSQLKGVNATLDGIDEATGSEVEREYVKAEAYGLRGFYYYLLVNLYGEPYHYNKTSLGVPLKLTAGLVENGLVRNTVEEVYVQIVKDLKVSAELFEKNPKRVGNYRLNVTSVYILLSRVYLYMEQWENAVKAAGRAIETAEGLTNYTSISSSTFYMPTYAHSEVEWRYGNGQLKYGYVPSQELLSKYGDNDCRKKFWFNVGGKTTKKTPDYAEGMGPTNTLRISEAYLNRAEAYAQMDKTNEALADLNDLRRCRITGYEDISIENVTDLLDEVRWERRLELCYDEQRWFDLRRYGMPSISHKYKAKKVDSWLMFTLKEKDPLYTIPFSTTMIMNNNRLEQNVSAYEPERKGI</sequence>
<keyword evidence="4" id="KW-0472">Membrane</keyword>